<sequence length="73" mass="8971">MTLEVKKQERETTQALIRRFTKKVKQSGILLWTRRGRFHKRSKSRQMKKRAALRREKLRKEYQKLEKLGESKK</sequence>
<dbReference type="AlphaFoldDB" id="X1CS33"/>
<reference evidence="1" key="1">
    <citation type="journal article" date="2014" name="Front. Microbiol.">
        <title>High frequency of phylogenetically diverse reductive dehalogenase-homologous genes in deep subseafloor sedimentary metagenomes.</title>
        <authorList>
            <person name="Kawai M."/>
            <person name="Futagami T."/>
            <person name="Toyoda A."/>
            <person name="Takaki Y."/>
            <person name="Nishi S."/>
            <person name="Hori S."/>
            <person name="Arai W."/>
            <person name="Tsubouchi T."/>
            <person name="Morono Y."/>
            <person name="Uchiyama I."/>
            <person name="Ito T."/>
            <person name="Fujiyama A."/>
            <person name="Inagaki F."/>
            <person name="Takami H."/>
        </authorList>
    </citation>
    <scope>NUCLEOTIDE SEQUENCE</scope>
    <source>
        <strain evidence="1">Expedition CK06-06</strain>
    </source>
</reference>
<name>X1CS33_9ZZZZ</name>
<gene>
    <name evidence="1" type="ORF">S01H4_49367</name>
</gene>
<organism evidence="1">
    <name type="scientific">marine sediment metagenome</name>
    <dbReference type="NCBI Taxonomy" id="412755"/>
    <lineage>
        <taxon>unclassified sequences</taxon>
        <taxon>metagenomes</taxon>
        <taxon>ecological metagenomes</taxon>
    </lineage>
</organism>
<evidence type="ECO:0008006" key="2">
    <source>
        <dbReference type="Google" id="ProtNLM"/>
    </source>
</evidence>
<protein>
    <recommendedName>
        <fullName evidence="2">30S ribosomal protein S21</fullName>
    </recommendedName>
</protein>
<proteinExistence type="predicted"/>
<evidence type="ECO:0000313" key="1">
    <source>
        <dbReference type="EMBL" id="GAG98908.1"/>
    </source>
</evidence>
<comment type="caution">
    <text evidence="1">The sequence shown here is derived from an EMBL/GenBank/DDBJ whole genome shotgun (WGS) entry which is preliminary data.</text>
</comment>
<dbReference type="EMBL" id="BART01027920">
    <property type="protein sequence ID" value="GAG98908.1"/>
    <property type="molecule type" value="Genomic_DNA"/>
</dbReference>
<accession>X1CS33</accession>